<dbReference type="InterPro" id="IPR006905">
    <property type="entry name" value="Flavin_halogenase"/>
</dbReference>
<dbReference type="GO" id="GO:0000166">
    <property type="term" value="F:nucleotide binding"/>
    <property type="evidence" value="ECO:0007669"/>
    <property type="project" value="UniProtKB-KW"/>
</dbReference>
<dbReference type="Proteomes" id="UP001320119">
    <property type="component" value="Chromosome"/>
</dbReference>
<feature type="binding site" evidence="2">
    <location>
        <position position="80"/>
    </location>
    <ligand>
        <name>7-chloro-L-tryptophan</name>
        <dbReference type="ChEBI" id="CHEBI:58713"/>
    </ligand>
</feature>
<dbReference type="EC" id="1.14.19.9" evidence="3"/>
<dbReference type="EMBL" id="AP023086">
    <property type="protein sequence ID" value="BCD96315.1"/>
    <property type="molecule type" value="Genomic_DNA"/>
</dbReference>
<keyword evidence="2" id="KW-0547">Nucleotide-binding</keyword>
<gene>
    <name evidence="3" type="ORF">MARGE09_P0515</name>
</gene>
<dbReference type="KEGG" id="marq:MARGE09_P0515"/>
<keyword evidence="2" id="KW-0274">FAD</keyword>
<dbReference type="InterPro" id="IPR036188">
    <property type="entry name" value="FAD/NAD-bd_sf"/>
</dbReference>
<evidence type="ECO:0000256" key="1">
    <source>
        <dbReference type="PIRSR" id="PIRSR011396-1"/>
    </source>
</evidence>
<dbReference type="Pfam" id="PF04820">
    <property type="entry name" value="Trp_halogenase"/>
    <property type="match status" value="1"/>
</dbReference>
<name>A0AAN2BIT5_9GAMM</name>
<feature type="binding site" evidence="2">
    <location>
        <begin position="14"/>
        <end position="17"/>
    </location>
    <ligand>
        <name>FAD</name>
        <dbReference type="ChEBI" id="CHEBI:57692"/>
    </ligand>
</feature>
<dbReference type="GO" id="GO:0004497">
    <property type="term" value="F:monooxygenase activity"/>
    <property type="evidence" value="ECO:0007669"/>
    <property type="project" value="InterPro"/>
</dbReference>
<evidence type="ECO:0000313" key="4">
    <source>
        <dbReference type="Proteomes" id="UP001320119"/>
    </source>
</evidence>
<dbReference type="PIRSF" id="PIRSF011396">
    <property type="entry name" value="Trp_halogenase"/>
    <property type="match status" value="1"/>
</dbReference>
<reference evidence="3 4" key="1">
    <citation type="journal article" date="2022" name="IScience">
        <title>An ultrasensitive nanofiber-based assay for enzymatic hydrolysis and deep-sea microbial degradation of cellulose.</title>
        <authorList>
            <person name="Tsudome M."/>
            <person name="Tachioka M."/>
            <person name="Miyazaki M."/>
            <person name="Uchimura K."/>
            <person name="Tsuda M."/>
            <person name="Takaki Y."/>
            <person name="Deguchi S."/>
        </authorList>
    </citation>
    <scope>NUCLEOTIDE SEQUENCE [LARGE SCALE GENOMIC DNA]</scope>
    <source>
        <strain evidence="3 4">GE09</strain>
    </source>
</reference>
<dbReference type="Gene3D" id="3.50.50.60">
    <property type="entry name" value="FAD/NAD(P)-binding domain"/>
    <property type="match status" value="1"/>
</dbReference>
<dbReference type="SUPFAM" id="SSF51905">
    <property type="entry name" value="FAD/NAD(P)-binding domain"/>
    <property type="match status" value="1"/>
</dbReference>
<evidence type="ECO:0000256" key="2">
    <source>
        <dbReference type="PIRSR" id="PIRSR011396-2"/>
    </source>
</evidence>
<dbReference type="InterPro" id="IPR050816">
    <property type="entry name" value="Flavin-dep_Halogenase_NPB"/>
</dbReference>
<sequence length="502" mass="56718">MTSPAIENVVIAGGGTAGWMTAVALSKTFQPRKFSITLVESDQIGTIGVGEATIPEVLKFNKAIGLNEDEFIKRTNGSFKLGIEFCNWGKQGDSYIHPFGKYGTTVGPVPFYHYWNRARKDGYPHSLSEFALSVKASQQNKFTRPVDIKNSPLSEIAYAFHFDAGLYAKYLRELAEGYGVTRTEGTINNVTQNDNGFIKEVHLENGKVISGDLFIDCTGFRGRLIEQTLNTGYDNWSHYLPCNAAVTTPSEKLTPLPPYTRATALDAGWQWRIPLQHRTGNGYVFCDKYITPEAAQDTMVKNLNSQPLAEPKLIRFNTGRRRKCWNKNCIAIGLSSGFLEPLESTSIHLIHEAIANLILLFPDKDCNKPTVDKFNARLEASYVNIRDFLVLHYKVTQREDSEFWRYCKNMDVPDTLINKMELYKESGRIFRDNNELFGEVSWLAVMEGQGLNTNAYNTMVDCMAKQQLFDQLENIRGVISRSAENMPEHQAFINRYCQSPAK</sequence>
<keyword evidence="2" id="KW-0285">Flavoprotein</keyword>
<accession>A0AAN2BIT5</accession>
<evidence type="ECO:0000313" key="3">
    <source>
        <dbReference type="EMBL" id="BCD96315.1"/>
    </source>
</evidence>
<feature type="binding site" evidence="2">
    <location>
        <position position="347"/>
    </location>
    <ligand>
        <name>FAD</name>
        <dbReference type="ChEBI" id="CHEBI:57692"/>
    </ligand>
</feature>
<dbReference type="PANTHER" id="PTHR43747">
    <property type="entry name" value="FAD-BINDING PROTEIN"/>
    <property type="match status" value="1"/>
</dbReference>
<dbReference type="RefSeq" id="WP_236985816.1">
    <property type="nucleotide sequence ID" value="NZ_AP023086.1"/>
</dbReference>
<feature type="binding site" evidence="2">
    <location>
        <position position="334"/>
    </location>
    <ligand>
        <name>FAD</name>
        <dbReference type="ChEBI" id="CHEBI:57692"/>
    </ligand>
</feature>
<dbReference type="AlphaFoldDB" id="A0AAN2BIT5"/>
<proteinExistence type="predicted"/>
<keyword evidence="3" id="KW-0560">Oxidoreductase</keyword>
<organism evidence="3 4">
    <name type="scientific">Marinagarivorans cellulosilyticus</name>
    <dbReference type="NCBI Taxonomy" id="2721545"/>
    <lineage>
        <taxon>Bacteria</taxon>
        <taxon>Pseudomonadati</taxon>
        <taxon>Pseudomonadota</taxon>
        <taxon>Gammaproteobacteria</taxon>
        <taxon>Cellvibrionales</taxon>
        <taxon>Cellvibrionaceae</taxon>
        <taxon>Marinagarivorans</taxon>
    </lineage>
</organism>
<feature type="active site" evidence="1">
    <location>
        <position position="80"/>
    </location>
</feature>
<keyword evidence="4" id="KW-1185">Reference proteome</keyword>
<feature type="binding site" evidence="2">
    <location>
        <position position="343"/>
    </location>
    <ligand>
        <name>L-tryptophan</name>
        <dbReference type="ChEBI" id="CHEBI:57912"/>
    </ligand>
</feature>
<dbReference type="InterPro" id="IPR033856">
    <property type="entry name" value="Trp_halogen"/>
</dbReference>
<dbReference type="PANTHER" id="PTHR43747:SF4">
    <property type="entry name" value="FLAVIN-DEPENDENT TRYPTOPHAN HALOGENASE"/>
    <property type="match status" value="1"/>
</dbReference>
<protein>
    <submittedName>
        <fullName evidence="3">Tryptophan 7-halogenase</fullName>
        <ecNumber evidence="3">1.14.19.9</ecNumber>
    </submittedName>
</protein>